<dbReference type="OrthoDB" id="10011303at2759"/>
<keyword evidence="2" id="KW-0677">Repeat</keyword>
<evidence type="ECO:0000256" key="2">
    <source>
        <dbReference type="ARBA" id="ARBA00022737"/>
    </source>
</evidence>
<feature type="domain" description="Laminin IV type A" evidence="5">
    <location>
        <begin position="1"/>
        <end position="149"/>
    </location>
</feature>
<gene>
    <name evidence="6" type="ORF">SVUK_LOCUS19041</name>
</gene>
<dbReference type="PROSITE" id="PS51115">
    <property type="entry name" value="LAMININ_IVA"/>
    <property type="match status" value="1"/>
</dbReference>
<reference evidence="6 7" key="1">
    <citation type="submission" date="2018-11" db="EMBL/GenBank/DDBJ databases">
        <authorList>
            <consortium name="Pathogen Informatics"/>
        </authorList>
    </citation>
    <scope>NUCLEOTIDE SEQUENCE [LARGE SCALE GENOMIC DNA]</scope>
</reference>
<evidence type="ECO:0000259" key="5">
    <source>
        <dbReference type="PROSITE" id="PS51115"/>
    </source>
</evidence>
<dbReference type="Pfam" id="PF00052">
    <property type="entry name" value="Laminin_B"/>
    <property type="match status" value="1"/>
</dbReference>
<protein>
    <recommendedName>
        <fullName evidence="5">Laminin IV type A domain-containing protein</fullName>
    </recommendedName>
</protein>
<evidence type="ECO:0000256" key="3">
    <source>
        <dbReference type="ARBA" id="ARBA00023157"/>
    </source>
</evidence>
<organism evidence="6 7">
    <name type="scientific">Strongylus vulgaris</name>
    <name type="common">Blood worm</name>
    <dbReference type="NCBI Taxonomy" id="40348"/>
    <lineage>
        <taxon>Eukaryota</taxon>
        <taxon>Metazoa</taxon>
        <taxon>Ecdysozoa</taxon>
        <taxon>Nematoda</taxon>
        <taxon>Chromadorea</taxon>
        <taxon>Rhabditida</taxon>
        <taxon>Rhabditina</taxon>
        <taxon>Rhabditomorpha</taxon>
        <taxon>Strongyloidea</taxon>
        <taxon>Strongylidae</taxon>
        <taxon>Strongylus</taxon>
    </lineage>
</organism>
<keyword evidence="7" id="KW-1185">Reference proteome</keyword>
<keyword evidence="1" id="KW-0732">Signal</keyword>
<evidence type="ECO:0000256" key="4">
    <source>
        <dbReference type="ARBA" id="ARBA00023180"/>
    </source>
</evidence>
<dbReference type="SMART" id="SM00281">
    <property type="entry name" value="LamB"/>
    <property type="match status" value="1"/>
</dbReference>
<evidence type="ECO:0000313" key="7">
    <source>
        <dbReference type="Proteomes" id="UP000270094"/>
    </source>
</evidence>
<sequence length="183" mass="20553">MTDKCREIPWATAVLNSYGGNLHYFVYYVPMEQGNSVPVADLVIEVDTFSKIFNSTEEIVFPRTSVREGSGWYNSVTRTPADKADMLRALAGVDRFLVRAMYQQQQLQSSIFGLTLDTAVPPPEGSPIENDEDVLHPALPDTRMRGVEVCECPENFAGNSCEVCFKPFNYNLKPNLTRIMTKC</sequence>
<dbReference type="InterPro" id="IPR000034">
    <property type="entry name" value="Laminin_IV"/>
</dbReference>
<evidence type="ECO:0000256" key="1">
    <source>
        <dbReference type="ARBA" id="ARBA00022729"/>
    </source>
</evidence>
<proteinExistence type="predicted"/>
<keyword evidence="3" id="KW-1015">Disulfide bond</keyword>
<evidence type="ECO:0000313" key="6">
    <source>
        <dbReference type="EMBL" id="VDM84043.1"/>
    </source>
</evidence>
<name>A0A3P7JSR6_STRVU</name>
<dbReference type="EMBL" id="UYYB01127116">
    <property type="protein sequence ID" value="VDM84043.1"/>
    <property type="molecule type" value="Genomic_DNA"/>
</dbReference>
<accession>A0A3P7JSR6</accession>
<dbReference type="AlphaFoldDB" id="A0A3P7JSR6"/>
<dbReference type="Proteomes" id="UP000270094">
    <property type="component" value="Unassembled WGS sequence"/>
</dbReference>
<keyword evidence="4" id="KW-0325">Glycoprotein</keyword>